<name>Q6FEH8_ACIAD</name>
<sequence>MTKQRINMNHKLLEQTEFHSFHWDNFSPDILKAHKNVMAHLGLNVQYTQKNIPHGQWLDEVMAAATSDVVAIIEPDLIPLNQEIVLKAIAYVLEHDTFLGCAQVSNHIGTGTHIFASPAFFFITRSCYEKLGHPSFMPDKKGDVAEALAFAAEEKGISYRTLFPTRYEKAPSEGCWALGSYGYYGIGTVFVDQIYHLFQSRTAENIELFVKRCDELLQNKLDISSFKSCVDFQIPEAIYHPKRKRKWYSRLF</sequence>
<dbReference type="Proteomes" id="UP000000430">
    <property type="component" value="Chromosome"/>
</dbReference>
<gene>
    <name evidence="1" type="ordered locus">ACIAD0607</name>
</gene>
<dbReference type="HOGENOM" id="CLU_1131696_0_0_6"/>
<dbReference type="eggNOG" id="ENOG50339BY">
    <property type="taxonomic scope" value="Bacteria"/>
</dbReference>
<protein>
    <submittedName>
        <fullName evidence="1">Uncharacterized protein</fullName>
    </submittedName>
</protein>
<evidence type="ECO:0000313" key="2">
    <source>
        <dbReference type="Proteomes" id="UP000000430"/>
    </source>
</evidence>
<dbReference type="AlphaFoldDB" id="Q6FEH8"/>
<organism evidence="1 2">
    <name type="scientific">Acinetobacter baylyi (strain ATCC 33305 / BD413 / ADP1)</name>
    <dbReference type="NCBI Taxonomy" id="62977"/>
    <lineage>
        <taxon>Bacteria</taxon>
        <taxon>Pseudomonadati</taxon>
        <taxon>Pseudomonadota</taxon>
        <taxon>Gammaproteobacteria</taxon>
        <taxon>Moraxellales</taxon>
        <taxon>Moraxellaceae</taxon>
        <taxon>Acinetobacter</taxon>
    </lineage>
</organism>
<evidence type="ECO:0000313" key="1">
    <source>
        <dbReference type="EMBL" id="CAG67530.1"/>
    </source>
</evidence>
<dbReference type="EMBL" id="CR543861">
    <property type="protein sequence ID" value="CAG67530.1"/>
    <property type="molecule type" value="Genomic_DNA"/>
</dbReference>
<proteinExistence type="predicted"/>
<reference evidence="1 2" key="1">
    <citation type="journal article" date="2004" name="Nucleic Acids Res.">
        <title>Unique features revealed by the genome sequence of Acinetobacter sp. ADP1, a versatile and naturally transformation competent bacterium.</title>
        <authorList>
            <person name="Barbe V."/>
            <person name="Vallenet D."/>
            <person name="Fonknechten N."/>
            <person name="Kreimeyer A."/>
            <person name="Oztas S."/>
            <person name="Labarre L."/>
            <person name="Cruveiller S."/>
            <person name="Robert C."/>
            <person name="Duprat S."/>
            <person name="Wincker P."/>
            <person name="Ornston L.N."/>
            <person name="Weissenbach J."/>
            <person name="Marliere P."/>
            <person name="Cohen G.N."/>
            <person name="Medigue C."/>
        </authorList>
    </citation>
    <scope>NUCLEOTIDE SEQUENCE [LARGE SCALE GENOMIC DNA]</scope>
    <source>
        <strain evidence="2">ATCC 33305 / BD413 / ADP1</strain>
    </source>
</reference>
<accession>Q6FEH8</accession>
<dbReference type="KEGG" id="aci:ACIAD0607"/>